<dbReference type="Proteomes" id="UP001310248">
    <property type="component" value="Unassembled WGS sequence"/>
</dbReference>
<evidence type="ECO:0000313" key="3">
    <source>
        <dbReference type="Proteomes" id="UP001310248"/>
    </source>
</evidence>
<dbReference type="SUPFAM" id="SSF53448">
    <property type="entry name" value="Nucleotide-diphospho-sugar transferases"/>
    <property type="match status" value="2"/>
</dbReference>
<dbReference type="PANTHER" id="PTHR43179:SF7">
    <property type="entry name" value="RHAMNOSYLTRANSFERASE WBBL"/>
    <property type="match status" value="1"/>
</dbReference>
<proteinExistence type="predicted"/>
<reference evidence="3" key="1">
    <citation type="submission" date="2023-07" db="EMBL/GenBank/DDBJ databases">
        <title>Draft genome sequence of Agarivorans aestuarii strain ZMCS4, a CAZymes producing bacteria isolated from the marine brown algae Clodostephus spongiosus.</title>
        <authorList>
            <person name="Lorente B."/>
            <person name="Cabral C."/>
            <person name="Frias J."/>
            <person name="Faria J."/>
            <person name="Toubarro D."/>
        </authorList>
    </citation>
    <scope>NUCLEOTIDE SEQUENCE [LARGE SCALE GENOMIC DNA]</scope>
    <source>
        <strain evidence="3">ZMCS4</strain>
    </source>
</reference>
<protein>
    <submittedName>
        <fullName evidence="2">Glycosyltransferase family 2 protein</fullName>
    </submittedName>
</protein>
<dbReference type="EMBL" id="JAYDYW010000004">
    <property type="protein sequence ID" value="MEE1672816.1"/>
    <property type="molecule type" value="Genomic_DNA"/>
</dbReference>
<dbReference type="Gene3D" id="3.90.550.10">
    <property type="entry name" value="Spore Coat Polysaccharide Biosynthesis Protein SpsA, Chain A"/>
    <property type="match status" value="2"/>
</dbReference>
<dbReference type="RefSeq" id="WP_329774235.1">
    <property type="nucleotide sequence ID" value="NZ_JAYDYW010000004.1"/>
</dbReference>
<comment type="caution">
    <text evidence="2">The sequence shown here is derived from an EMBL/GenBank/DDBJ whole genome shotgun (WGS) entry which is preliminary data.</text>
</comment>
<name>A0ABU7G077_9ALTE</name>
<evidence type="ECO:0000313" key="2">
    <source>
        <dbReference type="EMBL" id="MEE1672816.1"/>
    </source>
</evidence>
<dbReference type="CDD" id="cd04186">
    <property type="entry name" value="GT_2_like_c"/>
    <property type="match status" value="1"/>
</dbReference>
<feature type="domain" description="Glycosyltransferase 2-like" evidence="1">
    <location>
        <begin position="306"/>
        <end position="427"/>
    </location>
</feature>
<gene>
    <name evidence="2" type="ORF">SNR37_002226</name>
</gene>
<dbReference type="PANTHER" id="PTHR43179">
    <property type="entry name" value="RHAMNOSYLTRANSFERASE WBBL"/>
    <property type="match status" value="1"/>
</dbReference>
<keyword evidence="3" id="KW-1185">Reference proteome</keyword>
<dbReference type="InterPro" id="IPR001173">
    <property type="entry name" value="Glyco_trans_2-like"/>
</dbReference>
<evidence type="ECO:0000259" key="1">
    <source>
        <dbReference type="Pfam" id="PF00535"/>
    </source>
</evidence>
<sequence length="574" mass="66409">MVRIYRLFLSFFYSVYRVMRKLYRRFFVSSSESVKYSDIARTQDKLLAALKPVSSNPTFLIVLYPSAHSHEGLLATIQSLYSQAYSNWKIVINEPSVNYFSNAEVWLDSINTDARIKLNLYSNRMSVGSCIHSITCDYVLPMFVLGVFHKECLNAIARYIEDEPKAKVIYTDEDFYNEHYVRVRPHFKPKWNPDLFFSTNYVSNVCVFDKKMLVDINFFPHTNYSLVLKSLGLCLSDEVIHVPFVLFHNLFSASEEASSFNSVLHRSELAALKTYFKEDAVGVSDGLLPNTYKVSWPIPDNQPLVSIIIPTRNAVNLVRQCIESLYLKTRYNNFEVLLVDNQSDDKESLKYFEELNLSGKVRLIRYNKVFNYSAINNFAVEHAAGEILVFMNNDIELISENWLNEMVSQTIREEIGCVGAMLYYQNNTIQHAGVVLGLGRCAGHSHKYYSRYDNGYMNRLKVVQNYSAVTAACLGVTKNIFEEVGGFNAEYLPVAFNDVDFCIKVFNAGYRNLWTPYAEMYHHESVSRGVDDTPEKQQRAQKEIQYMQRTWHLDRIVDPSYSRWLTIGREDFTI</sequence>
<accession>A0ABU7G077</accession>
<reference evidence="2 3" key="2">
    <citation type="submission" date="2023-12" db="EMBL/GenBank/DDBJ databases">
        <authorList>
            <consortium name="Cladostephus spongiosus"/>
            <person name="Lorente B."/>
            <person name="Cabral C."/>
            <person name="Frias J."/>
            <person name="Faria J."/>
            <person name="Toubarro D."/>
        </authorList>
    </citation>
    <scope>NUCLEOTIDE SEQUENCE [LARGE SCALE GENOMIC DNA]</scope>
    <source>
        <strain evidence="2 3">ZMCS4</strain>
    </source>
</reference>
<dbReference type="InterPro" id="IPR029044">
    <property type="entry name" value="Nucleotide-diphossugar_trans"/>
</dbReference>
<organism evidence="2 3">
    <name type="scientific">Agarivorans aestuarii</name>
    <dbReference type="NCBI Taxonomy" id="1563703"/>
    <lineage>
        <taxon>Bacteria</taxon>
        <taxon>Pseudomonadati</taxon>
        <taxon>Pseudomonadota</taxon>
        <taxon>Gammaproteobacteria</taxon>
        <taxon>Alteromonadales</taxon>
        <taxon>Alteromonadaceae</taxon>
        <taxon>Agarivorans</taxon>
    </lineage>
</organism>
<dbReference type="Pfam" id="PF00535">
    <property type="entry name" value="Glycos_transf_2"/>
    <property type="match status" value="1"/>
</dbReference>